<evidence type="ECO:0000256" key="1">
    <source>
        <dbReference type="SAM" id="MobiDB-lite"/>
    </source>
</evidence>
<dbReference type="EMBL" id="SRPS01000114">
    <property type="protein sequence ID" value="KAG5967816.1"/>
    <property type="molecule type" value="Genomic_DNA"/>
</dbReference>
<reference evidence="2" key="1">
    <citation type="journal article" date="2020" name="bioRxiv">
        <title>Whole genome comparisons of ergot fungi reveals the divergence and evolution of species within the genus Claviceps are the result of varying mechanisms driving genome evolution and host range expansion.</title>
        <authorList>
            <person name="Wyka S.A."/>
            <person name="Mondo S.J."/>
            <person name="Liu M."/>
            <person name="Dettman J."/>
            <person name="Nalam V."/>
            <person name="Broders K.D."/>
        </authorList>
    </citation>
    <scope>NUCLEOTIDE SEQUENCE</scope>
    <source>
        <strain evidence="2">CCC 1102</strain>
    </source>
</reference>
<dbReference type="AlphaFoldDB" id="A0A9P7SNE5"/>
<protein>
    <submittedName>
        <fullName evidence="2">Uncharacterized protein</fullName>
    </submittedName>
</protein>
<name>A0A9P7SNE5_9HYPO</name>
<sequence length="61" mass="6596">MVLQFAAGYCGAEFEGKDHFALKVVRGIGGASVLRLLFPKTAGSEDRETPKTREDAVLNVK</sequence>
<dbReference type="Proteomes" id="UP000784919">
    <property type="component" value="Unassembled WGS sequence"/>
</dbReference>
<feature type="region of interest" description="Disordered" evidence="1">
    <location>
        <begin position="42"/>
        <end position="61"/>
    </location>
</feature>
<proteinExistence type="predicted"/>
<comment type="caution">
    <text evidence="2">The sequence shown here is derived from an EMBL/GenBank/DDBJ whole genome shotgun (WGS) entry which is preliminary data.</text>
</comment>
<organism evidence="2 3">
    <name type="scientific">Claviceps arundinis</name>
    <dbReference type="NCBI Taxonomy" id="1623583"/>
    <lineage>
        <taxon>Eukaryota</taxon>
        <taxon>Fungi</taxon>
        <taxon>Dikarya</taxon>
        <taxon>Ascomycota</taxon>
        <taxon>Pezizomycotina</taxon>
        <taxon>Sordariomycetes</taxon>
        <taxon>Hypocreomycetidae</taxon>
        <taxon>Hypocreales</taxon>
        <taxon>Clavicipitaceae</taxon>
        <taxon>Claviceps</taxon>
    </lineage>
</organism>
<evidence type="ECO:0000313" key="2">
    <source>
        <dbReference type="EMBL" id="KAG5967816.1"/>
    </source>
</evidence>
<evidence type="ECO:0000313" key="3">
    <source>
        <dbReference type="Proteomes" id="UP000784919"/>
    </source>
</evidence>
<gene>
    <name evidence="2" type="ORF">E4U56_000636</name>
</gene>
<accession>A0A9P7SNE5</accession>
<feature type="compositionally biased region" description="Basic and acidic residues" evidence="1">
    <location>
        <begin position="43"/>
        <end position="61"/>
    </location>
</feature>